<evidence type="ECO:0000313" key="2">
    <source>
        <dbReference type="Proteomes" id="UP000276603"/>
    </source>
</evidence>
<dbReference type="OrthoDB" id="1492374at2"/>
<sequence>MKQTIYVFVFILFRWSINAQEGFKLGIQGGLPLGDFNDEVSLFVGADVGYSWALGQLVDLGATVGFIHGFAETFQDQAVSVDLPNVQFLPLAASIRIWPSNSLSFGINAGTALGINDGNDGGLYYRPIIGFLLGPQTELNLSYTGIQLDESTWNSANLGVIYTFPTGRRR</sequence>
<dbReference type="EMBL" id="RBCJ01000005">
    <property type="protein sequence ID" value="RKN78045.1"/>
    <property type="molecule type" value="Genomic_DNA"/>
</dbReference>
<dbReference type="AlphaFoldDB" id="A0A3B0BX30"/>
<protein>
    <recommendedName>
        <fullName evidence="3">Outer membrane protein beta-barrel domain-containing protein</fullName>
    </recommendedName>
</protein>
<keyword evidence="2" id="KW-1185">Reference proteome</keyword>
<comment type="caution">
    <text evidence="1">The sequence shown here is derived from an EMBL/GenBank/DDBJ whole genome shotgun (WGS) entry which is preliminary data.</text>
</comment>
<dbReference type="Proteomes" id="UP000276603">
    <property type="component" value="Unassembled WGS sequence"/>
</dbReference>
<evidence type="ECO:0000313" key="1">
    <source>
        <dbReference type="EMBL" id="RKN78045.1"/>
    </source>
</evidence>
<dbReference type="RefSeq" id="WP_120713942.1">
    <property type="nucleotide sequence ID" value="NZ_RBCJ01000005.1"/>
</dbReference>
<dbReference type="SUPFAM" id="SSF56925">
    <property type="entry name" value="OMPA-like"/>
    <property type="match status" value="1"/>
</dbReference>
<gene>
    <name evidence="1" type="ORF">D7Z94_22820</name>
</gene>
<accession>A0A3B0BX30</accession>
<proteinExistence type="predicted"/>
<name>A0A3B0BX30_9FLAO</name>
<organism evidence="1 2">
    <name type="scientific">Ulvibacterium marinum</name>
    <dbReference type="NCBI Taxonomy" id="2419782"/>
    <lineage>
        <taxon>Bacteria</taxon>
        <taxon>Pseudomonadati</taxon>
        <taxon>Bacteroidota</taxon>
        <taxon>Flavobacteriia</taxon>
        <taxon>Flavobacteriales</taxon>
        <taxon>Flavobacteriaceae</taxon>
        <taxon>Ulvibacterium</taxon>
    </lineage>
</organism>
<reference evidence="1 2" key="1">
    <citation type="submission" date="2018-10" db="EMBL/GenBank/DDBJ databases">
        <title>Ulvibacterium marinum gen. nov., sp. nov., a novel marine bacterium of the family Flavobacteriaceae, isolated from a culture of the green alga Ulva prolifera.</title>
        <authorList>
            <person name="Zhang Z."/>
        </authorList>
    </citation>
    <scope>NUCLEOTIDE SEQUENCE [LARGE SCALE GENOMIC DNA]</scope>
    <source>
        <strain evidence="1 2">CCMM003</strain>
    </source>
</reference>
<evidence type="ECO:0008006" key="3">
    <source>
        <dbReference type="Google" id="ProtNLM"/>
    </source>
</evidence>
<dbReference type="InterPro" id="IPR011250">
    <property type="entry name" value="OMP/PagP_B-barrel"/>
</dbReference>